<feature type="signal peptide" evidence="3">
    <location>
        <begin position="1"/>
        <end position="19"/>
    </location>
</feature>
<evidence type="ECO:0000313" key="5">
    <source>
        <dbReference type="EMBL" id="CAE6032853.1"/>
    </source>
</evidence>
<organism evidence="5 6">
    <name type="scientific">Arabidopsis arenosa</name>
    <name type="common">Sand rock-cress</name>
    <name type="synonym">Cardaminopsis arenosa</name>
    <dbReference type="NCBI Taxonomy" id="38785"/>
    <lineage>
        <taxon>Eukaryota</taxon>
        <taxon>Viridiplantae</taxon>
        <taxon>Streptophyta</taxon>
        <taxon>Embryophyta</taxon>
        <taxon>Tracheophyta</taxon>
        <taxon>Spermatophyta</taxon>
        <taxon>Magnoliopsida</taxon>
        <taxon>eudicotyledons</taxon>
        <taxon>Gunneridae</taxon>
        <taxon>Pentapetalae</taxon>
        <taxon>rosids</taxon>
        <taxon>malvids</taxon>
        <taxon>Brassicales</taxon>
        <taxon>Brassicaceae</taxon>
        <taxon>Camelineae</taxon>
        <taxon>Arabidopsis</taxon>
    </lineage>
</organism>
<gene>
    <name evidence="5" type="ORF">AARE701A_LOCUS10660</name>
</gene>
<dbReference type="AlphaFoldDB" id="A0A8S2ABI5"/>
<evidence type="ECO:0000256" key="1">
    <source>
        <dbReference type="ARBA" id="ARBA00007309"/>
    </source>
</evidence>
<feature type="compositionally biased region" description="Basic and acidic residues" evidence="2">
    <location>
        <begin position="160"/>
        <end position="169"/>
    </location>
</feature>
<proteinExistence type="inferred from homology"/>
<evidence type="ECO:0000313" key="6">
    <source>
        <dbReference type="Proteomes" id="UP000682877"/>
    </source>
</evidence>
<protein>
    <recommendedName>
        <fullName evidence="4">Small EDRK-rich factor-like N-terminal domain-containing protein</fullName>
    </recommendedName>
</protein>
<dbReference type="Proteomes" id="UP000682877">
    <property type="component" value="Chromosome 4"/>
</dbReference>
<name>A0A8S2ABI5_ARAAE</name>
<feature type="compositionally biased region" description="Basic and acidic residues" evidence="2">
    <location>
        <begin position="131"/>
        <end position="142"/>
    </location>
</feature>
<keyword evidence="6" id="KW-1185">Reference proteome</keyword>
<feature type="compositionally biased region" description="Low complexity" evidence="2">
    <location>
        <begin position="170"/>
        <end position="179"/>
    </location>
</feature>
<dbReference type="InterPro" id="IPR040211">
    <property type="entry name" value="SERF1/2-like"/>
</dbReference>
<dbReference type="EMBL" id="LR999454">
    <property type="protein sequence ID" value="CAE6032853.1"/>
    <property type="molecule type" value="Genomic_DNA"/>
</dbReference>
<feature type="domain" description="Small EDRK-rich factor-like N-terminal" evidence="4">
    <location>
        <begin position="133"/>
        <end position="160"/>
    </location>
</feature>
<feature type="region of interest" description="Disordered" evidence="2">
    <location>
        <begin position="131"/>
        <end position="192"/>
    </location>
</feature>
<accession>A0A8S2ABI5</accession>
<dbReference type="InterPro" id="IPR007513">
    <property type="entry name" value="SERF-like_N"/>
</dbReference>
<dbReference type="PANTHER" id="PTHR13596:SF8">
    <property type="entry name" value="SMALL EDRK-RICH FACTOR-LIKE N-TERMINAL DOMAIN-CONTAINING PROTEIN"/>
    <property type="match status" value="1"/>
</dbReference>
<sequence length="204" mass="21824">MVGLLFLLVHLNVEPISLSTSGLSIGATATGGYQPYPPPSSRPYEGGYQGYFAGGGYPHHHHGPPPPPPPQNYNHCHHDHHHNHGSNSGCFSFIRGCDSILCVFFGQAFFNSLGRFKAVIELYVETWMTKESQRERDRERVVARAGGKGKNGDDGLTPEQCREDGKALQEKAAQAAAASSGGGAGGKGAARSDDDHLVCLLSKL</sequence>
<evidence type="ECO:0000259" key="4">
    <source>
        <dbReference type="Pfam" id="PF04419"/>
    </source>
</evidence>
<dbReference type="Pfam" id="PF04419">
    <property type="entry name" value="SERF-like_N"/>
    <property type="match status" value="1"/>
</dbReference>
<evidence type="ECO:0000256" key="2">
    <source>
        <dbReference type="SAM" id="MobiDB-lite"/>
    </source>
</evidence>
<feature type="chain" id="PRO_5035835405" description="Small EDRK-rich factor-like N-terminal domain-containing protein" evidence="3">
    <location>
        <begin position="20"/>
        <end position="204"/>
    </location>
</feature>
<dbReference type="PANTHER" id="PTHR13596">
    <property type="entry name" value="SMALL EDRK-RICH FACTOR 1"/>
    <property type="match status" value="1"/>
</dbReference>
<evidence type="ECO:0000256" key="3">
    <source>
        <dbReference type="SAM" id="SignalP"/>
    </source>
</evidence>
<reference evidence="5" key="1">
    <citation type="submission" date="2021-01" db="EMBL/GenBank/DDBJ databases">
        <authorList>
            <person name="Bezrukov I."/>
        </authorList>
    </citation>
    <scope>NUCLEOTIDE SEQUENCE</scope>
</reference>
<keyword evidence="3" id="KW-0732">Signal</keyword>
<comment type="similarity">
    <text evidence="1">Belongs to the SERF family.</text>
</comment>